<accession>A0A5B9QA91</accession>
<dbReference type="RefSeq" id="WP_148073042.1">
    <property type="nucleotide sequence ID" value="NZ_CP042913.1"/>
</dbReference>
<dbReference type="KEGG" id="bgok:Pr1d_16580"/>
<keyword evidence="1" id="KW-0472">Membrane</keyword>
<protein>
    <recommendedName>
        <fullName evidence="4">NfeD-like C-terminal domain-containing protein</fullName>
    </recommendedName>
</protein>
<evidence type="ECO:0008006" key="4">
    <source>
        <dbReference type="Google" id="ProtNLM"/>
    </source>
</evidence>
<dbReference type="AlphaFoldDB" id="A0A5B9QA91"/>
<name>A0A5B9QA91_9BACT</name>
<dbReference type="EMBL" id="CP042913">
    <property type="protein sequence ID" value="QEG34382.1"/>
    <property type="molecule type" value="Genomic_DNA"/>
</dbReference>
<dbReference type="Gene3D" id="2.40.50.140">
    <property type="entry name" value="Nucleic acid-binding proteins"/>
    <property type="match status" value="1"/>
</dbReference>
<feature type="transmembrane region" description="Helical" evidence="1">
    <location>
        <begin position="6"/>
        <end position="25"/>
    </location>
</feature>
<sequence>MLDILFLIAAIIGGTVMICQFLLTLMGMGDDGGDIGDGDFSGDADVAGDFDLDGNMPTDHDTPLGHAADADYQHPDSTWLFGVLSFRTLIAAAAFFGISGKAALSAGISEPMSLMIGIVVGLAAMYGMYWIMKAMSRLASSGNERISYTLGKHAKVYVPIPADGSGLGKVHVNLQNRTVEFQAVSEESEPLRTGETVQIVAVKNSDTVAVRRLAAPVEA</sequence>
<keyword evidence="1" id="KW-1133">Transmembrane helix</keyword>
<evidence type="ECO:0000256" key="1">
    <source>
        <dbReference type="SAM" id="Phobius"/>
    </source>
</evidence>
<organism evidence="2 3">
    <name type="scientific">Bythopirellula goksoeyrii</name>
    <dbReference type="NCBI Taxonomy" id="1400387"/>
    <lineage>
        <taxon>Bacteria</taxon>
        <taxon>Pseudomonadati</taxon>
        <taxon>Planctomycetota</taxon>
        <taxon>Planctomycetia</taxon>
        <taxon>Pirellulales</taxon>
        <taxon>Lacipirellulaceae</taxon>
        <taxon>Bythopirellula</taxon>
    </lineage>
</organism>
<evidence type="ECO:0000313" key="3">
    <source>
        <dbReference type="Proteomes" id="UP000323917"/>
    </source>
</evidence>
<feature type="transmembrane region" description="Helical" evidence="1">
    <location>
        <begin position="79"/>
        <end position="100"/>
    </location>
</feature>
<dbReference type="InterPro" id="IPR012340">
    <property type="entry name" value="NA-bd_OB-fold"/>
</dbReference>
<feature type="transmembrane region" description="Helical" evidence="1">
    <location>
        <begin position="112"/>
        <end position="131"/>
    </location>
</feature>
<proteinExistence type="predicted"/>
<evidence type="ECO:0000313" key="2">
    <source>
        <dbReference type="EMBL" id="QEG34382.1"/>
    </source>
</evidence>
<dbReference type="Proteomes" id="UP000323917">
    <property type="component" value="Chromosome"/>
</dbReference>
<dbReference type="OrthoDB" id="289477at2"/>
<keyword evidence="1" id="KW-0812">Transmembrane</keyword>
<gene>
    <name evidence="2" type="ORF">Pr1d_16580</name>
</gene>
<reference evidence="2 3" key="1">
    <citation type="submission" date="2019-08" db="EMBL/GenBank/DDBJ databases">
        <title>Deep-cultivation of Planctomycetes and their phenomic and genomic characterization uncovers novel biology.</title>
        <authorList>
            <person name="Wiegand S."/>
            <person name="Jogler M."/>
            <person name="Boedeker C."/>
            <person name="Pinto D."/>
            <person name="Vollmers J."/>
            <person name="Rivas-Marin E."/>
            <person name="Kohn T."/>
            <person name="Peeters S.H."/>
            <person name="Heuer A."/>
            <person name="Rast P."/>
            <person name="Oberbeckmann S."/>
            <person name="Bunk B."/>
            <person name="Jeske O."/>
            <person name="Meyerdierks A."/>
            <person name="Storesund J.E."/>
            <person name="Kallscheuer N."/>
            <person name="Luecker S."/>
            <person name="Lage O.M."/>
            <person name="Pohl T."/>
            <person name="Merkel B.J."/>
            <person name="Hornburger P."/>
            <person name="Mueller R.-W."/>
            <person name="Bruemmer F."/>
            <person name="Labrenz M."/>
            <person name="Spormann A.M."/>
            <person name="Op den Camp H."/>
            <person name="Overmann J."/>
            <person name="Amann R."/>
            <person name="Jetten M.S.M."/>
            <person name="Mascher T."/>
            <person name="Medema M.H."/>
            <person name="Devos D.P."/>
            <person name="Kaster A.-K."/>
            <person name="Ovreas L."/>
            <person name="Rohde M."/>
            <person name="Galperin M.Y."/>
            <person name="Jogler C."/>
        </authorList>
    </citation>
    <scope>NUCLEOTIDE SEQUENCE [LARGE SCALE GENOMIC DNA]</scope>
    <source>
        <strain evidence="2 3">Pr1d</strain>
    </source>
</reference>
<keyword evidence="3" id="KW-1185">Reference proteome</keyword>